<gene>
    <name evidence="2" type="ORF">Micbo1qcDRAFT_160684</name>
</gene>
<evidence type="ECO:0000313" key="3">
    <source>
        <dbReference type="Proteomes" id="UP000070501"/>
    </source>
</evidence>
<evidence type="ECO:0000313" key="2">
    <source>
        <dbReference type="EMBL" id="KXJ92847.1"/>
    </source>
</evidence>
<accession>A0A136J6T5</accession>
<feature type="compositionally biased region" description="Low complexity" evidence="1">
    <location>
        <begin position="16"/>
        <end position="28"/>
    </location>
</feature>
<dbReference type="InParanoid" id="A0A136J6T5"/>
<organism evidence="2 3">
    <name type="scientific">Microdochium bolleyi</name>
    <dbReference type="NCBI Taxonomy" id="196109"/>
    <lineage>
        <taxon>Eukaryota</taxon>
        <taxon>Fungi</taxon>
        <taxon>Dikarya</taxon>
        <taxon>Ascomycota</taxon>
        <taxon>Pezizomycotina</taxon>
        <taxon>Sordariomycetes</taxon>
        <taxon>Xylariomycetidae</taxon>
        <taxon>Xylariales</taxon>
        <taxon>Microdochiaceae</taxon>
        <taxon>Microdochium</taxon>
    </lineage>
</organism>
<dbReference type="Proteomes" id="UP000070501">
    <property type="component" value="Unassembled WGS sequence"/>
</dbReference>
<name>A0A136J6T5_9PEZI</name>
<protein>
    <submittedName>
        <fullName evidence="2">Uncharacterized protein</fullName>
    </submittedName>
</protein>
<feature type="region of interest" description="Disordered" evidence="1">
    <location>
        <begin position="1"/>
        <end position="110"/>
    </location>
</feature>
<dbReference type="OrthoDB" id="3363286at2759"/>
<proteinExistence type="predicted"/>
<evidence type="ECO:0000256" key="1">
    <source>
        <dbReference type="SAM" id="MobiDB-lite"/>
    </source>
</evidence>
<sequence>MRSCMTTPAGRGAIAGSLRPQPLRQLQSRRQRGPDDGDLRLPPCTRTGPAAIYYSTTTMTTPEIPGASREEAATRVPPQQSTAEATTTTASNHNSTTATAAGTTHRHSTHPEFEIDSAARTISTAVGSLPLSPIMDPAFWAAKQRHKTPKADAGRPRNALERAFRSNPYALALATPMRQCSMTKARLPSFFLQDFSLIAHPTTGEPWWVPRSLVVQRTCGAVDGDASSSGETAAAATAVEGFLADPHAAVEKKLSFQEDTEEGSAATGNVFTNSQPDVDRPDTSAALSTDDRVPNGPRAYMLARRDLVSALAQRQSGFHERRLMSATSSKYRDIAVNGFWRTDMDTVALDLMRRGILDDLLYLARLCAEGQRYYIVRCYGWGDVQYKHKGAILWFDKVAAEIGSASQDTKVVDEVEPAPYAVFDVEQAPAQGDQRKESLVIHNIPKLLGKAYAERLREGAKPFSDGGEIFMLAGRRTLDVQEKLWKLHGYLVDYHGQPSWD</sequence>
<dbReference type="STRING" id="196109.A0A136J6T5"/>
<dbReference type="AlphaFoldDB" id="A0A136J6T5"/>
<reference evidence="3" key="1">
    <citation type="submission" date="2016-02" db="EMBL/GenBank/DDBJ databases">
        <title>Draft genome sequence of Microdochium bolleyi, a fungal endophyte of beachgrass.</title>
        <authorList>
            <consortium name="DOE Joint Genome Institute"/>
            <person name="David A.S."/>
            <person name="May G."/>
            <person name="Haridas S."/>
            <person name="Lim J."/>
            <person name="Wang M."/>
            <person name="Labutti K."/>
            <person name="Lipzen A."/>
            <person name="Barry K."/>
            <person name="Grigoriev I.V."/>
        </authorList>
    </citation>
    <scope>NUCLEOTIDE SEQUENCE [LARGE SCALE GENOMIC DNA]</scope>
    <source>
        <strain evidence="3">J235TASD1</strain>
    </source>
</reference>
<feature type="region of interest" description="Disordered" evidence="1">
    <location>
        <begin position="255"/>
        <end position="296"/>
    </location>
</feature>
<feature type="compositionally biased region" description="Low complexity" evidence="1">
    <location>
        <begin position="81"/>
        <end position="103"/>
    </location>
</feature>
<feature type="compositionally biased region" description="Polar residues" evidence="1">
    <location>
        <begin position="266"/>
        <end position="276"/>
    </location>
</feature>
<keyword evidence="3" id="KW-1185">Reference proteome</keyword>
<dbReference type="EMBL" id="KQ964248">
    <property type="protein sequence ID" value="KXJ92847.1"/>
    <property type="molecule type" value="Genomic_DNA"/>
</dbReference>